<dbReference type="KEGG" id="this:HZT40_04160"/>
<dbReference type="AlphaFoldDB" id="A0A7L6APD8"/>
<sequence>MIQTNYKIVNGFPLIIEENYFDAISLLEHLNKDLVSRGKKAKLMQAVMRNNIIQDGLSIVSKTSDLPAKKSNRGKNTLLHFEMLPFSLIQSGQNISSSF</sequence>
<evidence type="ECO:0000313" key="1">
    <source>
        <dbReference type="EMBL" id="QLQ30932.1"/>
    </source>
</evidence>
<keyword evidence="2" id="KW-1185">Reference proteome</keyword>
<proteinExistence type="predicted"/>
<dbReference type="Proteomes" id="UP000510621">
    <property type="component" value="Chromosome"/>
</dbReference>
<organism evidence="1 2">
    <name type="scientific">Candidatus Thiothrix singaporensis</name>
    <dbReference type="NCBI Taxonomy" id="2799669"/>
    <lineage>
        <taxon>Bacteria</taxon>
        <taxon>Pseudomonadati</taxon>
        <taxon>Pseudomonadota</taxon>
        <taxon>Gammaproteobacteria</taxon>
        <taxon>Thiotrichales</taxon>
        <taxon>Thiotrichaceae</taxon>
        <taxon>Thiothrix</taxon>
    </lineage>
</organism>
<gene>
    <name evidence="1" type="ORF">HZT40_04160</name>
</gene>
<dbReference type="EMBL" id="CP059265">
    <property type="protein sequence ID" value="QLQ30932.1"/>
    <property type="molecule type" value="Genomic_DNA"/>
</dbReference>
<name>A0A7L6APD8_9GAMM</name>
<protein>
    <submittedName>
        <fullName evidence="1">Uncharacterized protein</fullName>
    </submittedName>
</protein>
<evidence type="ECO:0000313" key="2">
    <source>
        <dbReference type="Proteomes" id="UP000510621"/>
    </source>
</evidence>
<accession>A0A7L6APD8</accession>
<reference evidence="1" key="1">
    <citation type="submission" date="2020-06" db="EMBL/GenBank/DDBJ databases">
        <title>Analysis procedures for assessing recovery of high quality, complete, closed genomes from Nanopore long read metagenome sequencing.</title>
        <authorList>
            <person name="Bessarab I."/>
            <person name="Arumugam K."/>
            <person name="Haryono M."/>
            <person name="Liu X."/>
            <person name="Roy S."/>
            <person name="Zuniga-Montanez R.E."/>
            <person name="Qiu G."/>
            <person name="Drautz-Moses D.I."/>
            <person name="Law Y.Y."/>
            <person name="Wuertz S."/>
            <person name="Lauro F.M."/>
            <person name="Huson D.H."/>
            <person name="Williams R.B."/>
        </authorList>
    </citation>
    <scope>NUCLEOTIDE SEQUENCE [LARGE SCALE GENOMIC DNA]</scope>
    <source>
        <strain evidence="1">SSD2</strain>
    </source>
</reference>